<proteinExistence type="predicted"/>
<dbReference type="Proteomes" id="UP000460317">
    <property type="component" value="Unassembled WGS sequence"/>
</dbReference>
<comment type="caution">
    <text evidence="4">The sequence shown here is derived from an EMBL/GenBank/DDBJ whole genome shotgun (WGS) entry which is preliminary data.</text>
</comment>
<dbReference type="Gene3D" id="1.25.40.10">
    <property type="entry name" value="Tetratricopeptide repeat domain"/>
    <property type="match status" value="1"/>
</dbReference>
<protein>
    <submittedName>
        <fullName evidence="4">Tetratricopeptide repeat protein</fullName>
    </submittedName>
</protein>
<dbReference type="SUPFAM" id="SSF46894">
    <property type="entry name" value="C-terminal effector domain of the bipartite response regulators"/>
    <property type="match status" value="1"/>
</dbReference>
<dbReference type="PROSITE" id="PS50005">
    <property type="entry name" value="TPR"/>
    <property type="match status" value="1"/>
</dbReference>
<feature type="repeat" description="TPR" evidence="1">
    <location>
        <begin position="222"/>
        <end position="255"/>
    </location>
</feature>
<dbReference type="EMBL" id="WCSB01000057">
    <property type="protein sequence ID" value="KAB4446923.1"/>
    <property type="molecule type" value="Genomic_DNA"/>
</dbReference>
<evidence type="ECO:0000256" key="3">
    <source>
        <dbReference type="SAM" id="Phobius"/>
    </source>
</evidence>
<dbReference type="AlphaFoldDB" id="A0A7J5JAQ7"/>
<dbReference type="InterPro" id="IPR016032">
    <property type="entry name" value="Sig_transdc_resp-reg_C-effctor"/>
</dbReference>
<keyword evidence="3" id="KW-0472">Membrane</keyword>
<evidence type="ECO:0000313" key="5">
    <source>
        <dbReference type="Proteomes" id="UP000460317"/>
    </source>
</evidence>
<keyword evidence="3" id="KW-1133">Transmembrane helix</keyword>
<dbReference type="InterPro" id="IPR019734">
    <property type="entry name" value="TPR_rpt"/>
</dbReference>
<keyword evidence="2" id="KW-0175">Coiled coil</keyword>
<sequence length="567" mass="65872">MKHLSYVLTLVLILFFVACRRQQSVSTPLNAAERILKDNPDSAFRIIQSIPYPDKLDKEDLVRWCLIAGKAADKLNTSLPPSYYFDHAYSWLIKYGITKDQVDIGLFWGRSLVADGEYDKAMSIYAEVLAIAKEKELYNEAGYICTYIADLYDFRDMQKEARHQYEEAQGLFKKAGNIKSHVFALQNIAREWAFFDSLDCALKYMGIADSIAQQLNDNEVSSSLDNAFGNIYLAMNQYSKAEYHFLKSTSLDKENELYNTNCLIKLYLQVGDILKARELLYTLPLDSSEYEYGIERAFYRVTKAEGSYKEALKHLEACESISDSITILQNNTKILEVEKKFNNLRLKEKNHQLELTQQKYMIIICICLIFGIAITLLYLLYRQKTKNEMNKQALELNNIKLELANAFIELDKKKNQLVVSQKENESSQSRLENEIKNLTSNYKKLQRRRIVTSIIFRKLVNIAERSTNCNEPLLTEQLWFSIVSEITETYPNLKMYLLERYPNLSSQEWEYCCLCMFNFDSKTEARLLGINPNSVSTKRLRFRQKLGISALQEEANLCEYLINELLK</sequence>
<dbReference type="GO" id="GO:0006355">
    <property type="term" value="P:regulation of DNA-templated transcription"/>
    <property type="evidence" value="ECO:0007669"/>
    <property type="project" value="InterPro"/>
</dbReference>
<keyword evidence="3" id="KW-0812">Transmembrane</keyword>
<dbReference type="InterPro" id="IPR011990">
    <property type="entry name" value="TPR-like_helical_dom_sf"/>
</dbReference>
<feature type="transmembrane region" description="Helical" evidence="3">
    <location>
        <begin position="360"/>
        <end position="381"/>
    </location>
</feature>
<evidence type="ECO:0000256" key="1">
    <source>
        <dbReference type="PROSITE-ProRule" id="PRU00339"/>
    </source>
</evidence>
<dbReference type="GO" id="GO:0003677">
    <property type="term" value="F:DNA binding"/>
    <property type="evidence" value="ECO:0007669"/>
    <property type="project" value="InterPro"/>
</dbReference>
<reference evidence="4 5" key="1">
    <citation type="journal article" date="2019" name="Nat. Med.">
        <title>A library of human gut bacterial isolates paired with longitudinal multiomics data enables mechanistic microbiome research.</title>
        <authorList>
            <person name="Poyet M."/>
            <person name="Groussin M."/>
            <person name="Gibbons S.M."/>
            <person name="Avila-Pacheco J."/>
            <person name="Jiang X."/>
            <person name="Kearney S.M."/>
            <person name="Perrotta A.R."/>
            <person name="Berdy B."/>
            <person name="Zhao S."/>
            <person name="Lieberman T.D."/>
            <person name="Swanson P.K."/>
            <person name="Smith M."/>
            <person name="Roesemann S."/>
            <person name="Alexander J.E."/>
            <person name="Rich S.A."/>
            <person name="Livny J."/>
            <person name="Vlamakis H."/>
            <person name="Clish C."/>
            <person name="Bullock K."/>
            <person name="Deik A."/>
            <person name="Scott J."/>
            <person name="Pierce K.A."/>
            <person name="Xavier R.J."/>
            <person name="Alm E.J."/>
        </authorList>
    </citation>
    <scope>NUCLEOTIDE SEQUENCE [LARGE SCALE GENOMIC DNA]</scope>
    <source>
        <strain evidence="4 5">BIOML-A165</strain>
    </source>
</reference>
<dbReference type="PROSITE" id="PS51257">
    <property type="entry name" value="PROKAR_LIPOPROTEIN"/>
    <property type="match status" value="1"/>
</dbReference>
<evidence type="ECO:0000313" key="4">
    <source>
        <dbReference type="EMBL" id="KAB4446923.1"/>
    </source>
</evidence>
<dbReference type="SUPFAM" id="SSF48452">
    <property type="entry name" value="TPR-like"/>
    <property type="match status" value="1"/>
</dbReference>
<keyword evidence="1" id="KW-0802">TPR repeat</keyword>
<gene>
    <name evidence="4" type="ORF">GAN93_24795</name>
</gene>
<accession>A0A7J5JAQ7</accession>
<dbReference type="RefSeq" id="WP_130042367.1">
    <property type="nucleotide sequence ID" value="NZ_JANUMW010000001.1"/>
</dbReference>
<name>A0A7J5JAQ7_BACT4</name>
<feature type="coiled-coil region" evidence="2">
    <location>
        <begin position="382"/>
        <end position="448"/>
    </location>
</feature>
<organism evidence="4 5">
    <name type="scientific">Bacteroides thetaiotaomicron</name>
    <dbReference type="NCBI Taxonomy" id="818"/>
    <lineage>
        <taxon>Bacteria</taxon>
        <taxon>Pseudomonadati</taxon>
        <taxon>Bacteroidota</taxon>
        <taxon>Bacteroidia</taxon>
        <taxon>Bacteroidales</taxon>
        <taxon>Bacteroidaceae</taxon>
        <taxon>Bacteroides</taxon>
    </lineage>
</organism>
<evidence type="ECO:0000256" key="2">
    <source>
        <dbReference type="SAM" id="Coils"/>
    </source>
</evidence>